<feature type="compositionally biased region" description="Basic and acidic residues" evidence="1">
    <location>
        <begin position="88"/>
        <end position="97"/>
    </location>
</feature>
<proteinExistence type="predicted"/>
<organism evidence="2 3">
    <name type="scientific">Steinernema carpocapsae</name>
    <name type="common">Entomopathogenic nematode</name>
    <dbReference type="NCBI Taxonomy" id="34508"/>
    <lineage>
        <taxon>Eukaryota</taxon>
        <taxon>Metazoa</taxon>
        <taxon>Ecdysozoa</taxon>
        <taxon>Nematoda</taxon>
        <taxon>Chromadorea</taxon>
        <taxon>Rhabditida</taxon>
        <taxon>Tylenchina</taxon>
        <taxon>Panagrolaimomorpha</taxon>
        <taxon>Strongyloidoidea</taxon>
        <taxon>Steinernematidae</taxon>
        <taxon>Steinernema</taxon>
    </lineage>
</organism>
<protein>
    <submittedName>
        <fullName evidence="2">Uncharacterized protein</fullName>
    </submittedName>
</protein>
<dbReference type="AlphaFoldDB" id="A0A4U8UPL8"/>
<evidence type="ECO:0000313" key="2">
    <source>
        <dbReference type="EMBL" id="TMS34265.1"/>
    </source>
</evidence>
<comment type="caution">
    <text evidence="2">The sequence shown here is derived from an EMBL/GenBank/DDBJ whole genome shotgun (WGS) entry which is preliminary data.</text>
</comment>
<feature type="compositionally biased region" description="Polar residues" evidence="1">
    <location>
        <begin position="106"/>
        <end position="120"/>
    </location>
</feature>
<accession>A0A4U8UPL8</accession>
<sequence>MLFKTFWSISDQIGFASQTTASFRESPSSITWTRNTSKREPWSIEIDPKSTFTAFPSLKSMLKASIVAYFLSILSREDWICASRGVMPRRDRSEQKMSLRKKSNTHHNIQFRASNSLPSA</sequence>
<dbReference type="Proteomes" id="UP000298663">
    <property type="component" value="Chromosome X"/>
</dbReference>
<reference evidence="2 3" key="2">
    <citation type="journal article" date="2019" name="G3 (Bethesda)">
        <title>Hybrid Assembly of the Genome of the Entomopathogenic Nematode Steinernema carpocapsae Identifies the X-Chromosome.</title>
        <authorList>
            <person name="Serra L."/>
            <person name="Macchietto M."/>
            <person name="Macias-Munoz A."/>
            <person name="McGill C.J."/>
            <person name="Rodriguez I.M."/>
            <person name="Rodriguez B."/>
            <person name="Murad R."/>
            <person name="Mortazavi A."/>
        </authorList>
    </citation>
    <scope>NUCLEOTIDE SEQUENCE [LARGE SCALE GENOMIC DNA]</scope>
    <source>
        <strain evidence="2 3">ALL</strain>
    </source>
</reference>
<name>A0A4U8UPL8_STECR</name>
<dbReference type="EMBL" id="CM016762">
    <property type="protein sequence ID" value="TMS34265.1"/>
    <property type="molecule type" value="Genomic_DNA"/>
</dbReference>
<evidence type="ECO:0000313" key="3">
    <source>
        <dbReference type="Proteomes" id="UP000298663"/>
    </source>
</evidence>
<keyword evidence="3" id="KW-1185">Reference proteome</keyword>
<dbReference type="EMBL" id="AZBU02000001">
    <property type="protein sequence ID" value="TMS34265.1"/>
    <property type="molecule type" value="Genomic_DNA"/>
</dbReference>
<evidence type="ECO:0000256" key="1">
    <source>
        <dbReference type="SAM" id="MobiDB-lite"/>
    </source>
</evidence>
<gene>
    <name evidence="2" type="ORF">L596_001893</name>
</gene>
<feature type="region of interest" description="Disordered" evidence="1">
    <location>
        <begin position="88"/>
        <end position="120"/>
    </location>
</feature>
<reference evidence="2 3" key="1">
    <citation type="journal article" date="2015" name="Genome Biol.">
        <title>Comparative genomics of Steinernema reveals deeply conserved gene regulatory networks.</title>
        <authorList>
            <person name="Dillman A.R."/>
            <person name="Macchietto M."/>
            <person name="Porter C.F."/>
            <person name="Rogers A."/>
            <person name="Williams B."/>
            <person name="Antoshechkin I."/>
            <person name="Lee M.M."/>
            <person name="Goodwin Z."/>
            <person name="Lu X."/>
            <person name="Lewis E.E."/>
            <person name="Goodrich-Blair H."/>
            <person name="Stock S.P."/>
            <person name="Adams B.J."/>
            <person name="Sternberg P.W."/>
            <person name="Mortazavi A."/>
        </authorList>
    </citation>
    <scope>NUCLEOTIDE SEQUENCE [LARGE SCALE GENOMIC DNA]</scope>
    <source>
        <strain evidence="2 3">ALL</strain>
    </source>
</reference>